<sequence length="340" mass="36491">MKIAHLLPLMSVLATGVLPSPVLVEQNHTDPTMSPAVFADLEFFAQWAAAAFCNYENSVGWPISCSSNACPMVMADGATTLASFSGQSSDIKGIVGLDSTAKQIVISFRGTESVRNWIDDLEFPFKACSLAPGCKVHEGFLKAWDEIGETVFNAVKSASMRYPDYTIVATGHSLGAAVATLGAADLRISGFAVDLFTYGSPRVGNGVFADFVTRQPGLHYRVTHLDDMVPRLPPLMLGYRHAGIEYWLWNGTAKTTAYTAADVKICTGDANEDCNGGQHGHDSTAHAYYLEKMSGCDPDGGQGKTILHEVLNGLNVASDVADLLDLGDVLFRGREHKIIP</sequence>
<dbReference type="CDD" id="cd00519">
    <property type="entry name" value="Lipase_3"/>
    <property type="match status" value="1"/>
</dbReference>
<keyword evidence="2" id="KW-0378">Hydrolase</keyword>
<evidence type="ECO:0000256" key="3">
    <source>
        <dbReference type="SAM" id="SignalP"/>
    </source>
</evidence>
<dbReference type="Gene3D" id="3.40.50.1820">
    <property type="entry name" value="alpha/beta hydrolase"/>
    <property type="match status" value="1"/>
</dbReference>
<dbReference type="PANTHER" id="PTHR46640">
    <property type="entry name" value="TRIACYLGLYCEROL LIPASE, PUTATIVE (AFU_ORTHOLOGUE AFUA_6G06510)-RELATED"/>
    <property type="match status" value="1"/>
</dbReference>
<dbReference type="GO" id="GO:0006629">
    <property type="term" value="P:lipid metabolic process"/>
    <property type="evidence" value="ECO:0007669"/>
    <property type="project" value="InterPro"/>
</dbReference>
<evidence type="ECO:0000313" key="5">
    <source>
        <dbReference type="EMBL" id="KAK2066495.1"/>
    </source>
</evidence>
<dbReference type="Proteomes" id="UP001217918">
    <property type="component" value="Unassembled WGS sequence"/>
</dbReference>
<dbReference type="GO" id="GO:0016787">
    <property type="term" value="F:hydrolase activity"/>
    <property type="evidence" value="ECO:0007669"/>
    <property type="project" value="UniProtKB-KW"/>
</dbReference>
<proteinExistence type="predicted"/>
<evidence type="ECO:0000256" key="1">
    <source>
        <dbReference type="ARBA" id="ARBA00022729"/>
    </source>
</evidence>
<keyword evidence="1 3" id="KW-0732">Signal</keyword>
<gene>
    <name evidence="5" type="ORF">P8C59_000308</name>
</gene>
<protein>
    <recommendedName>
        <fullName evidence="4">Fungal lipase-type domain-containing protein</fullName>
    </recommendedName>
</protein>
<comment type="caution">
    <text evidence="5">The sequence shown here is derived from an EMBL/GenBank/DDBJ whole genome shotgun (WGS) entry which is preliminary data.</text>
</comment>
<dbReference type="PANTHER" id="PTHR46640:SF1">
    <property type="entry name" value="FUNGAL LIPASE-LIKE DOMAIN-CONTAINING PROTEIN-RELATED"/>
    <property type="match status" value="1"/>
</dbReference>
<dbReference type="AlphaFoldDB" id="A0AAD9M8M2"/>
<feature type="signal peptide" evidence="3">
    <location>
        <begin position="1"/>
        <end position="19"/>
    </location>
</feature>
<evidence type="ECO:0000256" key="2">
    <source>
        <dbReference type="ARBA" id="ARBA00022801"/>
    </source>
</evidence>
<evidence type="ECO:0000313" key="6">
    <source>
        <dbReference type="Proteomes" id="UP001217918"/>
    </source>
</evidence>
<dbReference type="Pfam" id="PF01764">
    <property type="entry name" value="Lipase_3"/>
    <property type="match status" value="1"/>
</dbReference>
<keyword evidence="6" id="KW-1185">Reference proteome</keyword>
<reference evidence="5" key="1">
    <citation type="journal article" date="2023" name="Mol. Plant Microbe Interact.">
        <title>Elucidating the Obligate Nature and Biological Capacity of an Invasive Fungal Corn Pathogen.</title>
        <authorList>
            <person name="MacCready J.S."/>
            <person name="Roggenkamp E.M."/>
            <person name="Gdanetz K."/>
            <person name="Chilvers M.I."/>
        </authorList>
    </citation>
    <scope>NUCLEOTIDE SEQUENCE</scope>
    <source>
        <strain evidence="5">PM02</strain>
    </source>
</reference>
<dbReference type="EMBL" id="JAQQPM010000001">
    <property type="protein sequence ID" value="KAK2066495.1"/>
    <property type="molecule type" value="Genomic_DNA"/>
</dbReference>
<accession>A0AAD9M8M2</accession>
<dbReference type="InterPro" id="IPR029058">
    <property type="entry name" value="AB_hydrolase_fold"/>
</dbReference>
<dbReference type="InterPro" id="IPR002921">
    <property type="entry name" value="Fungal_lipase-type"/>
</dbReference>
<name>A0AAD9M8M2_9PEZI</name>
<evidence type="ECO:0000259" key="4">
    <source>
        <dbReference type="Pfam" id="PF01764"/>
    </source>
</evidence>
<dbReference type="SUPFAM" id="SSF53474">
    <property type="entry name" value="alpha/beta-Hydrolases"/>
    <property type="match status" value="1"/>
</dbReference>
<feature type="chain" id="PRO_5042066418" description="Fungal lipase-type domain-containing protein" evidence="3">
    <location>
        <begin position="20"/>
        <end position="340"/>
    </location>
</feature>
<feature type="domain" description="Fungal lipase-type" evidence="4">
    <location>
        <begin position="105"/>
        <end position="235"/>
    </location>
</feature>
<dbReference type="InterPro" id="IPR051299">
    <property type="entry name" value="AB_hydrolase_lip/est"/>
</dbReference>
<organism evidence="5 6">
    <name type="scientific">Phyllachora maydis</name>
    <dbReference type="NCBI Taxonomy" id="1825666"/>
    <lineage>
        <taxon>Eukaryota</taxon>
        <taxon>Fungi</taxon>
        <taxon>Dikarya</taxon>
        <taxon>Ascomycota</taxon>
        <taxon>Pezizomycotina</taxon>
        <taxon>Sordariomycetes</taxon>
        <taxon>Sordariomycetidae</taxon>
        <taxon>Phyllachorales</taxon>
        <taxon>Phyllachoraceae</taxon>
        <taxon>Phyllachora</taxon>
    </lineage>
</organism>